<sequence>MARPKSPSPSVAAPPRPKRCLSPQAKRPALPSRNRNYSDQIWTRGHGAKPQSPPPPPRSLLLHPIVLPSNNNFKLPRSRQQGTEIRARLRSSCRAAADQQQEALLPPSSMALRAFPLAISGSDEGKVARQRLVALSQYVSAHTSNPPDYIHTQQQQPVQVIRKKRSSINPWSGFGIPLASCERLLLDLRRAAAAASGFCWNCCERLGGGGCAAAFDDGRGEEQPTASSLLNLTTRRSTEEQSRHPPAAAPASLSLSLPQANSIQEVLFPPVKKLVPAVISAAAKSPLPPLRPGRQWLRTARPSRAGGPLPHRQQDP</sequence>
<evidence type="ECO:0000313" key="3">
    <source>
        <dbReference type="EnsemblPlants" id="KQK21705"/>
    </source>
</evidence>
<dbReference type="Proteomes" id="UP000008810">
    <property type="component" value="Chromosome 1"/>
</dbReference>
<proteinExistence type="predicted"/>
<feature type="region of interest" description="Disordered" evidence="1">
    <location>
        <begin position="219"/>
        <end position="252"/>
    </location>
</feature>
<evidence type="ECO:0000313" key="2">
    <source>
        <dbReference type="EMBL" id="KQK21705.1"/>
    </source>
</evidence>
<feature type="compositionally biased region" description="Low complexity" evidence="1">
    <location>
        <begin position="1"/>
        <end position="13"/>
    </location>
</feature>
<name>A0A0Q3LFH4_BRADI</name>
<dbReference type="EnsemblPlants" id="KQK21705">
    <property type="protein sequence ID" value="KQK21705"/>
    <property type="gene ID" value="BRADI_1g62572v3"/>
</dbReference>
<feature type="compositionally biased region" description="Polar residues" evidence="1">
    <location>
        <begin position="224"/>
        <end position="235"/>
    </location>
</feature>
<gene>
    <name evidence="2" type="ORF">BRADI_1g62572v3</name>
</gene>
<evidence type="ECO:0000256" key="1">
    <source>
        <dbReference type="SAM" id="MobiDB-lite"/>
    </source>
</evidence>
<reference evidence="2" key="2">
    <citation type="submission" date="2017-06" db="EMBL/GenBank/DDBJ databases">
        <title>WGS assembly of Brachypodium distachyon.</title>
        <authorList>
            <consortium name="The International Brachypodium Initiative"/>
            <person name="Lucas S."/>
            <person name="Harmon-Smith M."/>
            <person name="Lail K."/>
            <person name="Tice H."/>
            <person name="Grimwood J."/>
            <person name="Bruce D."/>
            <person name="Barry K."/>
            <person name="Shu S."/>
            <person name="Lindquist E."/>
            <person name="Wang M."/>
            <person name="Pitluck S."/>
            <person name="Vogel J.P."/>
            <person name="Garvin D.F."/>
            <person name="Mockler T.C."/>
            <person name="Schmutz J."/>
            <person name="Rokhsar D."/>
            <person name="Bevan M.W."/>
        </authorList>
    </citation>
    <scope>NUCLEOTIDE SEQUENCE</scope>
    <source>
        <strain evidence="2">Bd21</strain>
    </source>
</reference>
<dbReference type="AlphaFoldDB" id="A0A0Q3LFH4"/>
<dbReference type="EMBL" id="CM000880">
    <property type="protein sequence ID" value="KQK21705.1"/>
    <property type="molecule type" value="Genomic_DNA"/>
</dbReference>
<dbReference type="Gramene" id="KQK21705">
    <property type="protein sequence ID" value="KQK21705"/>
    <property type="gene ID" value="BRADI_1g62572v3"/>
</dbReference>
<accession>A0A0Q3LFH4</accession>
<feature type="region of interest" description="Disordered" evidence="1">
    <location>
        <begin position="1"/>
        <end position="60"/>
    </location>
</feature>
<feature type="region of interest" description="Disordered" evidence="1">
    <location>
        <begin position="282"/>
        <end position="316"/>
    </location>
</feature>
<reference evidence="3" key="3">
    <citation type="submission" date="2018-08" db="UniProtKB">
        <authorList>
            <consortium name="EnsemblPlants"/>
        </authorList>
    </citation>
    <scope>IDENTIFICATION</scope>
    <source>
        <strain evidence="3">cv. Bd21</strain>
    </source>
</reference>
<organism evidence="2">
    <name type="scientific">Brachypodium distachyon</name>
    <name type="common">Purple false brome</name>
    <name type="synonym">Trachynia distachya</name>
    <dbReference type="NCBI Taxonomy" id="15368"/>
    <lineage>
        <taxon>Eukaryota</taxon>
        <taxon>Viridiplantae</taxon>
        <taxon>Streptophyta</taxon>
        <taxon>Embryophyta</taxon>
        <taxon>Tracheophyta</taxon>
        <taxon>Spermatophyta</taxon>
        <taxon>Magnoliopsida</taxon>
        <taxon>Liliopsida</taxon>
        <taxon>Poales</taxon>
        <taxon>Poaceae</taxon>
        <taxon>BOP clade</taxon>
        <taxon>Pooideae</taxon>
        <taxon>Stipodae</taxon>
        <taxon>Brachypodieae</taxon>
        <taxon>Brachypodium</taxon>
    </lineage>
</organism>
<reference evidence="2 3" key="1">
    <citation type="journal article" date="2010" name="Nature">
        <title>Genome sequencing and analysis of the model grass Brachypodium distachyon.</title>
        <authorList>
            <consortium name="International Brachypodium Initiative"/>
        </authorList>
    </citation>
    <scope>NUCLEOTIDE SEQUENCE [LARGE SCALE GENOMIC DNA]</scope>
    <source>
        <strain evidence="2 3">Bd21</strain>
    </source>
</reference>
<evidence type="ECO:0000313" key="4">
    <source>
        <dbReference type="Proteomes" id="UP000008810"/>
    </source>
</evidence>
<protein>
    <submittedName>
        <fullName evidence="2 3">Uncharacterized protein</fullName>
    </submittedName>
</protein>
<keyword evidence="4" id="KW-1185">Reference proteome</keyword>
<dbReference type="InParanoid" id="A0A0Q3LFH4"/>